<dbReference type="GO" id="GO:0140664">
    <property type="term" value="F:ATP-dependent DNA damage sensor activity"/>
    <property type="evidence" value="ECO:0007669"/>
    <property type="project" value="InterPro"/>
</dbReference>
<evidence type="ECO:0000259" key="4">
    <source>
        <dbReference type="SMART" id="SM00534"/>
    </source>
</evidence>
<evidence type="ECO:0000256" key="2">
    <source>
        <dbReference type="ARBA" id="ARBA00022840"/>
    </source>
</evidence>
<dbReference type="Gene3D" id="3.40.50.300">
    <property type="entry name" value="P-loop containing nucleotide triphosphate hydrolases"/>
    <property type="match status" value="1"/>
</dbReference>
<dbReference type="InterPro" id="IPR045076">
    <property type="entry name" value="MutS"/>
</dbReference>
<organism evidence="5 6">
    <name type="scientific">Eubacterium limosum</name>
    <dbReference type="NCBI Taxonomy" id="1736"/>
    <lineage>
        <taxon>Bacteria</taxon>
        <taxon>Bacillati</taxon>
        <taxon>Bacillota</taxon>
        <taxon>Clostridia</taxon>
        <taxon>Eubacteriales</taxon>
        <taxon>Eubacteriaceae</taxon>
        <taxon>Eubacterium</taxon>
    </lineage>
</organism>
<accession>A0AAC9W3G6</accession>
<dbReference type="EMBL" id="CP019962">
    <property type="protein sequence ID" value="ARD66057.1"/>
    <property type="molecule type" value="Genomic_DNA"/>
</dbReference>
<feature type="domain" description="DNA mismatch repair proteins mutS family" evidence="4">
    <location>
        <begin position="324"/>
        <end position="497"/>
    </location>
</feature>
<evidence type="ECO:0000313" key="5">
    <source>
        <dbReference type="EMBL" id="ARD66057.1"/>
    </source>
</evidence>
<dbReference type="PANTHER" id="PTHR11361">
    <property type="entry name" value="DNA MISMATCH REPAIR PROTEIN MUTS FAMILY MEMBER"/>
    <property type="match status" value="1"/>
</dbReference>
<dbReference type="InterPro" id="IPR000432">
    <property type="entry name" value="DNA_mismatch_repair_MutS_C"/>
</dbReference>
<sequence>MKPHMLYPDQDLLVQKNLKAHQEALIKDLGLETLLEVMAQDDLDRWHTARWVLLNSEKDVQVLRYRQAVLKDCLEQPEAFRALYSIARDAVRERRGIYLSFFSELERPSASLSSASDYLDKALDRTRELRLLAEEKGESFHSEGFRQLFAQVSDRVPETAYTEMKAHLAGLSFPRGLTANAGVGPGGPLSGYTLLKPERPAGSPFRHWLHRDRELVIHVDPRDMSGLATLTALKDQSSARAAVAIVRSARTLSRFYEQLLTELDFYMAGLALYEVLVDVGAPTAFPVIRPAVDCARSYSGLYDIGLALIRGAEVVGNTLIEDGAALTVVTGANQGGKSTFLRSLGLAQLMLQCGLFVPAEAFEASLCDGIFTHFRRPEDRGMDSGKLEEELKRMNDIVSQLRPASLVLLNESFSATNESEGSEIAEQITLALLAAGVRVVFVTHFYRFSQELFDLERPDILFLRAERQDNGSRTFKIKTGAPQPVSFGMDLYRQIFKEDTSDTTERPMDNA</sequence>
<evidence type="ECO:0000313" key="6">
    <source>
        <dbReference type="Proteomes" id="UP000192391"/>
    </source>
</evidence>
<dbReference type="SUPFAM" id="SSF52540">
    <property type="entry name" value="P-loop containing nucleoside triphosphate hydrolases"/>
    <property type="match status" value="1"/>
</dbReference>
<gene>
    <name evidence="5" type="ORF">B2M23_11125</name>
</gene>
<dbReference type="GO" id="GO:0005829">
    <property type="term" value="C:cytosol"/>
    <property type="evidence" value="ECO:0007669"/>
    <property type="project" value="TreeGrafter"/>
</dbReference>
<keyword evidence="1" id="KW-0547">Nucleotide-binding</keyword>
<reference evidence="6" key="1">
    <citation type="journal article" date="2017" name="Sci. Rep.">
        <title>Determination of the Genome and Primary Transcriptome of Syngas Fermenting Eubacterium limosum ATCC 8486.</title>
        <authorList>
            <person name="Song Y."/>
            <person name="Shin J."/>
            <person name="Jeong Y."/>
            <person name="Jin S."/>
            <person name="Lee J.K."/>
            <person name="Kim D.R."/>
            <person name="Kim S.C."/>
            <person name="Cho S."/>
            <person name="Cho B.K."/>
        </authorList>
    </citation>
    <scope>NUCLEOTIDE SEQUENCE [LARGE SCALE GENOMIC DNA]</scope>
    <source>
        <strain evidence="6">ATCC 8486</strain>
    </source>
</reference>
<dbReference type="GO" id="GO:0006298">
    <property type="term" value="P:mismatch repair"/>
    <property type="evidence" value="ECO:0007669"/>
    <property type="project" value="InterPro"/>
</dbReference>
<dbReference type="PANTHER" id="PTHR11361:SF34">
    <property type="entry name" value="DNA MISMATCH REPAIR PROTEIN MSH1, MITOCHONDRIAL"/>
    <property type="match status" value="1"/>
</dbReference>
<dbReference type="Pfam" id="PF00488">
    <property type="entry name" value="MutS_V"/>
    <property type="match status" value="1"/>
</dbReference>
<name>A0AAC9W3G6_EUBLI</name>
<dbReference type="RefSeq" id="WP_038353616.1">
    <property type="nucleotide sequence ID" value="NZ_CP019962.1"/>
</dbReference>
<keyword evidence="2" id="KW-0067">ATP-binding</keyword>
<keyword evidence="3" id="KW-0238">DNA-binding</keyword>
<dbReference type="GO" id="GO:0005524">
    <property type="term" value="F:ATP binding"/>
    <property type="evidence" value="ECO:0007669"/>
    <property type="project" value="UniProtKB-KW"/>
</dbReference>
<dbReference type="Proteomes" id="UP000192391">
    <property type="component" value="Chromosome"/>
</dbReference>
<dbReference type="InterPro" id="IPR027417">
    <property type="entry name" value="P-loop_NTPase"/>
</dbReference>
<dbReference type="SMART" id="SM00534">
    <property type="entry name" value="MUTSac"/>
    <property type="match status" value="1"/>
</dbReference>
<protein>
    <recommendedName>
        <fullName evidence="4">DNA mismatch repair proteins mutS family domain-containing protein</fullName>
    </recommendedName>
</protein>
<dbReference type="AlphaFoldDB" id="A0AAC9W3G6"/>
<evidence type="ECO:0000256" key="3">
    <source>
        <dbReference type="ARBA" id="ARBA00023125"/>
    </source>
</evidence>
<evidence type="ECO:0000256" key="1">
    <source>
        <dbReference type="ARBA" id="ARBA00022741"/>
    </source>
</evidence>
<dbReference type="KEGG" id="elim:B2M23_11125"/>
<proteinExistence type="predicted"/>
<dbReference type="GO" id="GO:0030983">
    <property type="term" value="F:mismatched DNA binding"/>
    <property type="evidence" value="ECO:0007669"/>
    <property type="project" value="InterPro"/>
</dbReference>